<dbReference type="HOGENOM" id="CLU_3226091_0_0_11"/>
<feature type="non-terminal residue" evidence="2">
    <location>
        <position position="1"/>
    </location>
</feature>
<protein>
    <submittedName>
        <fullName evidence="2">Uncharacterized protein</fullName>
    </submittedName>
</protein>
<gene>
    <name evidence="2" type="ORF">HMPREF0298_1032</name>
</gene>
<sequence length="43" mass="4703">ETYSPPHNSPGEDLARIKPRRDGQTGAQNQPNGERGKTLTLQS</sequence>
<feature type="region of interest" description="Disordered" evidence="1">
    <location>
        <begin position="1"/>
        <end position="43"/>
    </location>
</feature>
<evidence type="ECO:0000313" key="3">
    <source>
        <dbReference type="Proteomes" id="UP000006196"/>
    </source>
</evidence>
<dbReference type="EMBL" id="ACHJ01000102">
    <property type="protein sequence ID" value="EEI17149.1"/>
    <property type="molecule type" value="Genomic_DNA"/>
</dbReference>
<organism evidence="2 3">
    <name type="scientific">Corynebacterium lipophiloflavum (strain ATCC 700352 / DSM 44291 / CCUG 37336 / JCM 10383 / DMMZ 1944)</name>
    <dbReference type="NCBI Taxonomy" id="525263"/>
    <lineage>
        <taxon>Bacteria</taxon>
        <taxon>Bacillati</taxon>
        <taxon>Actinomycetota</taxon>
        <taxon>Actinomycetes</taxon>
        <taxon>Mycobacteriales</taxon>
        <taxon>Corynebacteriaceae</taxon>
        <taxon>Corynebacterium</taxon>
    </lineage>
</organism>
<comment type="caution">
    <text evidence="2">The sequence shown here is derived from an EMBL/GenBank/DDBJ whole genome shotgun (WGS) entry which is preliminary data.</text>
</comment>
<dbReference type="Proteomes" id="UP000006196">
    <property type="component" value="Unassembled WGS sequence"/>
</dbReference>
<reference evidence="2" key="1">
    <citation type="submission" date="2009-01" db="EMBL/GenBank/DDBJ databases">
        <authorList>
            <person name="Qin X."/>
            <person name="Bachman B."/>
            <person name="Battles P."/>
            <person name="Bell A."/>
            <person name="Bess C."/>
            <person name="Bickham C."/>
            <person name="Chaboub L."/>
            <person name="Chen D."/>
            <person name="Coyle M."/>
            <person name="Deiros D.R."/>
            <person name="Dinh H."/>
            <person name="Forbes L."/>
            <person name="Fowler G."/>
            <person name="Francisco L."/>
            <person name="Fu Q."/>
            <person name="Gubbala S."/>
            <person name="Hale W."/>
            <person name="Han Y."/>
            <person name="Hemphill L."/>
            <person name="Highlander S.K."/>
            <person name="Hirani K."/>
            <person name="Hogues M."/>
            <person name="Jackson L."/>
            <person name="Jakkamsetti A."/>
            <person name="Javaid M."/>
            <person name="Jiang H."/>
            <person name="Korchina V."/>
            <person name="Kovar C."/>
            <person name="Lara F."/>
            <person name="Lee S."/>
            <person name="Mata R."/>
            <person name="Mathew T."/>
            <person name="Moen C."/>
            <person name="Morales K."/>
            <person name="Munidasa M."/>
            <person name="Nazareth L."/>
            <person name="Ngo R."/>
            <person name="Nguyen L."/>
            <person name="Okwuonu G."/>
            <person name="Ongeri F."/>
            <person name="Patil S."/>
            <person name="Petrosino J."/>
            <person name="Pham C."/>
            <person name="Pham P."/>
            <person name="Pu L.-L."/>
            <person name="Puazo M."/>
            <person name="Raj R."/>
            <person name="Reid J."/>
            <person name="Rouhana J."/>
            <person name="Saada N."/>
            <person name="Shang Y."/>
            <person name="Simmons D."/>
            <person name="Thornton R."/>
            <person name="Warren J."/>
            <person name="Weissenberger G."/>
            <person name="Zhang J."/>
            <person name="Zhang L."/>
            <person name="Zhou C."/>
            <person name="Zhu D."/>
            <person name="Muzny D."/>
            <person name="Worley K."/>
            <person name="Gibbs R."/>
        </authorList>
    </citation>
    <scope>NUCLEOTIDE SEQUENCE [LARGE SCALE GENOMIC DNA]</scope>
    <source>
        <strain evidence="2">DSM 44291</strain>
    </source>
</reference>
<name>C0XRG2_CORLD</name>
<keyword evidence="3" id="KW-1185">Reference proteome</keyword>
<evidence type="ECO:0000313" key="2">
    <source>
        <dbReference type="EMBL" id="EEI17149.1"/>
    </source>
</evidence>
<dbReference type="AlphaFoldDB" id="C0XRG2"/>
<accession>C0XRG2</accession>
<evidence type="ECO:0000256" key="1">
    <source>
        <dbReference type="SAM" id="MobiDB-lite"/>
    </source>
</evidence>
<proteinExistence type="predicted"/>
<feature type="compositionally biased region" description="Basic and acidic residues" evidence="1">
    <location>
        <begin position="13"/>
        <end position="23"/>
    </location>
</feature>